<dbReference type="Gene3D" id="1.20.1260.10">
    <property type="match status" value="1"/>
</dbReference>
<evidence type="ECO:0000313" key="2">
    <source>
        <dbReference type="EMBL" id="MFC3689153.1"/>
    </source>
</evidence>
<keyword evidence="3" id="KW-1185">Reference proteome</keyword>
<dbReference type="EMBL" id="JBHRWW010000008">
    <property type="protein sequence ID" value="MFC3689153.1"/>
    <property type="molecule type" value="Genomic_DNA"/>
</dbReference>
<evidence type="ECO:0000313" key="3">
    <source>
        <dbReference type="Proteomes" id="UP001595685"/>
    </source>
</evidence>
<name>A0ABV7WIU4_9MICO</name>
<dbReference type="Proteomes" id="UP001595685">
    <property type="component" value="Unassembled WGS sequence"/>
</dbReference>
<protein>
    <submittedName>
        <fullName evidence="2">DUF305 domain-containing protein</fullName>
    </submittedName>
</protein>
<gene>
    <name evidence="2" type="ORF">ACFOLH_12440</name>
</gene>
<dbReference type="RefSeq" id="WP_340294595.1">
    <property type="nucleotide sequence ID" value="NZ_JBBEOI010000170.1"/>
</dbReference>
<evidence type="ECO:0000259" key="1">
    <source>
        <dbReference type="Pfam" id="PF03713"/>
    </source>
</evidence>
<dbReference type="Pfam" id="PF03713">
    <property type="entry name" value="DUF305"/>
    <property type="match status" value="1"/>
</dbReference>
<proteinExistence type="predicted"/>
<dbReference type="InterPro" id="IPR012347">
    <property type="entry name" value="Ferritin-like"/>
</dbReference>
<reference evidence="3" key="1">
    <citation type="journal article" date="2019" name="Int. J. Syst. Evol. Microbiol.">
        <title>The Global Catalogue of Microorganisms (GCM) 10K type strain sequencing project: providing services to taxonomists for standard genome sequencing and annotation.</title>
        <authorList>
            <consortium name="The Broad Institute Genomics Platform"/>
            <consortium name="The Broad Institute Genome Sequencing Center for Infectious Disease"/>
            <person name="Wu L."/>
            <person name="Ma J."/>
        </authorList>
    </citation>
    <scope>NUCLEOTIDE SEQUENCE [LARGE SCALE GENOMIC DNA]</scope>
    <source>
        <strain evidence="3">NCAIM B.02333</strain>
    </source>
</reference>
<feature type="domain" description="DUF305" evidence="1">
    <location>
        <begin position="48"/>
        <end position="224"/>
    </location>
</feature>
<dbReference type="PANTHER" id="PTHR36933:SF1">
    <property type="entry name" value="SLL0788 PROTEIN"/>
    <property type="match status" value="1"/>
</dbReference>
<comment type="caution">
    <text evidence="2">The sequence shown here is derived from an EMBL/GenBank/DDBJ whole genome shotgun (WGS) entry which is preliminary data.</text>
</comment>
<organism evidence="2 3">
    <name type="scientific">Aquipuribacter hungaricus</name>
    <dbReference type="NCBI Taxonomy" id="545624"/>
    <lineage>
        <taxon>Bacteria</taxon>
        <taxon>Bacillati</taxon>
        <taxon>Actinomycetota</taxon>
        <taxon>Actinomycetes</taxon>
        <taxon>Micrococcales</taxon>
        <taxon>Intrasporangiaceae</taxon>
        <taxon>Aquipuribacter</taxon>
    </lineage>
</organism>
<accession>A0ABV7WIU4</accession>
<dbReference type="PANTHER" id="PTHR36933">
    <property type="entry name" value="SLL0788 PROTEIN"/>
    <property type="match status" value="1"/>
</dbReference>
<sequence length="233" mass="24160">MAGRTSRPLLAALAVLGAAVLVVVGLLTGAALARSSAPAAAPDEASLDAGFARDMQVHHGQAVEMSVLVRDRSDDPDVRGLALDILLTQQNQQGQMAGWLSTWGLRQSSSLPAMAWMSPFGDGMAGMEGHSTGGPSEADVAVPPGENPMVTMGLATREEMAALTAADGVEAERIYLQLMVEHHEGGIEMASLAAEEASQPQVRRLAQGMVAGQSAEITRLTELLDARGGPLEG</sequence>
<dbReference type="InterPro" id="IPR005183">
    <property type="entry name" value="DUF305_CopM-like"/>
</dbReference>